<organism evidence="2 3">
    <name type="scientific">Bacterioplanes sanyensis</name>
    <dbReference type="NCBI Taxonomy" id="1249553"/>
    <lineage>
        <taxon>Bacteria</taxon>
        <taxon>Pseudomonadati</taxon>
        <taxon>Pseudomonadota</taxon>
        <taxon>Gammaproteobacteria</taxon>
        <taxon>Oceanospirillales</taxon>
        <taxon>Oceanospirillaceae</taxon>
        <taxon>Bacterioplanes</taxon>
    </lineage>
</organism>
<sequence>MAKAWLPACTCFSTARILSEDDVLTLLARLTLIRTLWLLALLVAGHAHATKVLIIGDSISAGFGMPVQQGWVALSQATLQRDYPDIRLINASISGDTSAGGRSRLPSLLQQHQPQLVIIELGGNDALRGTPIRVIKDNLAAMIDQSKQAGGDVLLLGMQIPPNYGPAYTQAFAQLFQQLSDDKDTRLVPFLLQDLTDDSGALKAGMIQADGIHPSAKAQPLMAALVNQQIRLWLEAQ</sequence>
<keyword evidence="3" id="KW-1185">Reference proteome</keyword>
<dbReference type="Proteomes" id="UP000202440">
    <property type="component" value="Chromosome"/>
</dbReference>
<evidence type="ECO:0000313" key="2">
    <source>
        <dbReference type="EMBL" id="ASP40844.1"/>
    </source>
</evidence>
<dbReference type="AlphaFoldDB" id="A0A222FQP9"/>
<dbReference type="SUPFAM" id="SSF52266">
    <property type="entry name" value="SGNH hydrolase"/>
    <property type="match status" value="1"/>
</dbReference>
<dbReference type="EMBL" id="CP022530">
    <property type="protein sequence ID" value="ASP40844.1"/>
    <property type="molecule type" value="Genomic_DNA"/>
</dbReference>
<dbReference type="InterPro" id="IPR013830">
    <property type="entry name" value="SGNH_hydro"/>
</dbReference>
<accession>A0A222FQP9</accession>
<dbReference type="Gene3D" id="3.40.50.1110">
    <property type="entry name" value="SGNH hydrolase"/>
    <property type="match status" value="1"/>
</dbReference>
<dbReference type="GO" id="GO:0004622">
    <property type="term" value="F:phosphatidylcholine lysophospholipase activity"/>
    <property type="evidence" value="ECO:0007669"/>
    <property type="project" value="TreeGrafter"/>
</dbReference>
<dbReference type="PANTHER" id="PTHR30383">
    <property type="entry name" value="THIOESTERASE 1/PROTEASE 1/LYSOPHOSPHOLIPASE L1"/>
    <property type="match status" value="1"/>
</dbReference>
<evidence type="ECO:0000259" key="1">
    <source>
        <dbReference type="Pfam" id="PF13472"/>
    </source>
</evidence>
<name>A0A222FQP9_9GAMM</name>
<dbReference type="Pfam" id="PF13472">
    <property type="entry name" value="Lipase_GDSL_2"/>
    <property type="match status" value="1"/>
</dbReference>
<dbReference type="OrthoDB" id="9786188at2"/>
<dbReference type="KEGG" id="bsan:CHH28_06265"/>
<proteinExistence type="predicted"/>
<evidence type="ECO:0000313" key="3">
    <source>
        <dbReference type="Proteomes" id="UP000202440"/>
    </source>
</evidence>
<reference evidence="2 3" key="1">
    <citation type="submission" date="2017-07" db="EMBL/GenBank/DDBJ databases">
        <title>Annotated genome sequence of Bacterioplanes sanyensis isolated from Red Sea.</title>
        <authorList>
            <person name="Rehman Z.U."/>
        </authorList>
    </citation>
    <scope>NUCLEOTIDE SEQUENCE [LARGE SCALE GENOMIC DNA]</scope>
    <source>
        <strain evidence="2 3">NV9</strain>
    </source>
</reference>
<dbReference type="InterPro" id="IPR036514">
    <property type="entry name" value="SGNH_hydro_sf"/>
</dbReference>
<dbReference type="InterPro" id="IPR051532">
    <property type="entry name" value="Ester_Hydrolysis_Enzymes"/>
</dbReference>
<gene>
    <name evidence="2" type="ORF">CHH28_06265</name>
</gene>
<dbReference type="CDD" id="cd01822">
    <property type="entry name" value="Lysophospholipase_L1_like"/>
    <property type="match status" value="1"/>
</dbReference>
<protein>
    <submittedName>
        <fullName evidence="2">Arylesterase</fullName>
    </submittedName>
</protein>
<feature type="domain" description="SGNH hydrolase-type esterase" evidence="1">
    <location>
        <begin position="55"/>
        <end position="218"/>
    </location>
</feature>
<dbReference type="PANTHER" id="PTHR30383:SF24">
    <property type="entry name" value="THIOESTERASE 1_PROTEASE 1_LYSOPHOSPHOLIPASE L1"/>
    <property type="match status" value="1"/>
</dbReference>